<feature type="region of interest" description="Disordered" evidence="4">
    <location>
        <begin position="26"/>
        <end position="55"/>
    </location>
</feature>
<evidence type="ECO:0000256" key="5">
    <source>
        <dbReference type="SAM" id="SignalP"/>
    </source>
</evidence>
<proteinExistence type="inferred from homology"/>
<protein>
    <submittedName>
        <fullName evidence="7">Putative ABC-type sugar transport system, periplasmic component</fullName>
    </submittedName>
</protein>
<feature type="signal peptide" evidence="5">
    <location>
        <begin position="1"/>
        <end position="24"/>
    </location>
</feature>
<accession>A0A212KGN8</accession>
<dbReference type="PANTHER" id="PTHR46847">
    <property type="entry name" value="D-ALLOSE-BINDING PERIPLASMIC PROTEIN-RELATED"/>
    <property type="match status" value="1"/>
</dbReference>
<feature type="compositionally biased region" description="Low complexity" evidence="4">
    <location>
        <begin position="26"/>
        <end position="54"/>
    </location>
</feature>
<dbReference type="Pfam" id="PF13407">
    <property type="entry name" value="Peripla_BP_4"/>
    <property type="match status" value="1"/>
</dbReference>
<organism evidence="7">
    <name type="scientific">uncultured Eubacteriales bacterium</name>
    <dbReference type="NCBI Taxonomy" id="172733"/>
    <lineage>
        <taxon>Bacteria</taxon>
        <taxon>Bacillati</taxon>
        <taxon>Bacillota</taxon>
        <taxon>Clostridia</taxon>
        <taxon>Eubacteriales</taxon>
        <taxon>environmental samples</taxon>
    </lineage>
</organism>
<evidence type="ECO:0000256" key="4">
    <source>
        <dbReference type="SAM" id="MobiDB-lite"/>
    </source>
</evidence>
<evidence type="ECO:0000259" key="6">
    <source>
        <dbReference type="Pfam" id="PF13407"/>
    </source>
</evidence>
<keyword evidence="3 5" id="KW-0732">Signal</keyword>
<dbReference type="Gene3D" id="3.40.50.2300">
    <property type="match status" value="2"/>
</dbReference>
<gene>
    <name evidence="7" type="ORF">KL86CLO1_13064</name>
</gene>
<feature type="chain" id="PRO_5012148839" evidence="5">
    <location>
        <begin position="25"/>
        <end position="337"/>
    </location>
</feature>
<name>A0A212KGN8_9FIRM</name>
<dbReference type="InterPro" id="IPR025997">
    <property type="entry name" value="SBP_2_dom"/>
</dbReference>
<evidence type="ECO:0000256" key="2">
    <source>
        <dbReference type="ARBA" id="ARBA00007639"/>
    </source>
</evidence>
<evidence type="ECO:0000256" key="1">
    <source>
        <dbReference type="ARBA" id="ARBA00004196"/>
    </source>
</evidence>
<dbReference type="EMBL" id="FLUN01000001">
    <property type="protein sequence ID" value="SBW10809.1"/>
    <property type="molecule type" value="Genomic_DNA"/>
</dbReference>
<comment type="similarity">
    <text evidence="2">Belongs to the bacterial solute-binding protein 2 family.</text>
</comment>
<dbReference type="GO" id="GO:0030313">
    <property type="term" value="C:cell envelope"/>
    <property type="evidence" value="ECO:0007669"/>
    <property type="project" value="UniProtKB-SubCell"/>
</dbReference>
<keyword evidence="7" id="KW-0762">Sugar transport</keyword>
<dbReference type="SUPFAM" id="SSF53822">
    <property type="entry name" value="Periplasmic binding protein-like I"/>
    <property type="match status" value="1"/>
</dbReference>
<comment type="subcellular location">
    <subcellularLocation>
        <location evidence="1">Cell envelope</location>
    </subcellularLocation>
</comment>
<dbReference type="PROSITE" id="PS51257">
    <property type="entry name" value="PROKAR_LIPOPROTEIN"/>
    <property type="match status" value="1"/>
</dbReference>
<evidence type="ECO:0000256" key="3">
    <source>
        <dbReference type="ARBA" id="ARBA00022729"/>
    </source>
</evidence>
<evidence type="ECO:0000313" key="7">
    <source>
        <dbReference type="EMBL" id="SBW10809.1"/>
    </source>
</evidence>
<reference evidence="7" key="1">
    <citation type="submission" date="2016-04" db="EMBL/GenBank/DDBJ databases">
        <authorList>
            <person name="Evans L.H."/>
            <person name="Alamgir A."/>
            <person name="Owens N."/>
            <person name="Weber N.D."/>
            <person name="Virtaneva K."/>
            <person name="Barbian K."/>
            <person name="Babar A."/>
            <person name="Rosenke K."/>
        </authorList>
    </citation>
    <scope>NUCLEOTIDE SEQUENCE</scope>
    <source>
        <strain evidence="7">86</strain>
    </source>
</reference>
<dbReference type="GO" id="GO:0030246">
    <property type="term" value="F:carbohydrate binding"/>
    <property type="evidence" value="ECO:0007669"/>
    <property type="project" value="UniProtKB-ARBA"/>
</dbReference>
<sequence length="337" mass="34865">MKKFAALALSLAMILSLAACGGTAAPSGSASATPSSSASTAPSATTPATSDGTPLKIGISLPNMTNVFFLQIKEGLESALTGPNDEVIVMDANGDQNKQMNDVTDMINQGCNVIGLSPINSEGVRATLEACQEAGVPVIAFNVGVAESSKSLVASTIVSDNEASGHMCAQALAESLGGKGKVVEITFSTTTTCYLRQKGFEDEMAANYPDIEIIQSKDVEKATSDYSQPIMVDFINANPQIDGVFTINDPTARGAIAALKEAGMIDKVKVVSVDGSAEGKDFIRAGEMVASAAQEPVLIGQKTAETAYALLAGQEVEKDVIIPMYIIDATNVDTVAK</sequence>
<feature type="domain" description="Periplasmic binding protein" evidence="6">
    <location>
        <begin position="57"/>
        <end position="315"/>
    </location>
</feature>
<dbReference type="AlphaFoldDB" id="A0A212KGN8"/>
<keyword evidence="7" id="KW-0813">Transport</keyword>
<dbReference type="PANTHER" id="PTHR46847:SF1">
    <property type="entry name" value="D-ALLOSE-BINDING PERIPLASMIC PROTEIN-RELATED"/>
    <property type="match status" value="1"/>
</dbReference>
<dbReference type="InterPro" id="IPR028082">
    <property type="entry name" value="Peripla_BP_I"/>
</dbReference>